<evidence type="ECO:0000313" key="1">
    <source>
        <dbReference type="EMBL" id="BAG33502.1"/>
    </source>
</evidence>
<dbReference type="KEGG" id="pgn:PGN_0983"/>
<accession>B2RJF7</accession>
<dbReference type="AlphaFoldDB" id="B2RJF7"/>
<dbReference type="EMBL" id="AP009380">
    <property type="protein sequence ID" value="BAG33502.1"/>
    <property type="molecule type" value="Genomic_DNA"/>
</dbReference>
<evidence type="ECO:0000313" key="2">
    <source>
        <dbReference type="Proteomes" id="UP000008842"/>
    </source>
</evidence>
<organism evidence="1 2">
    <name type="scientific">Porphyromonas gingivalis (strain ATCC 33277 / DSM 20709 / CIP 103683 / JCM 12257 / NCTC 11834 / 2561)</name>
    <dbReference type="NCBI Taxonomy" id="431947"/>
    <lineage>
        <taxon>Bacteria</taxon>
        <taxon>Pseudomonadati</taxon>
        <taxon>Bacteroidota</taxon>
        <taxon>Bacteroidia</taxon>
        <taxon>Bacteroidales</taxon>
        <taxon>Porphyromonadaceae</taxon>
        <taxon>Porphyromonas</taxon>
    </lineage>
</organism>
<gene>
    <name evidence="1" type="ordered locus">PGN_0983</name>
</gene>
<dbReference type="HOGENOM" id="CLU_3357685_0_0_10"/>
<protein>
    <submittedName>
        <fullName evidence="1">Uncharacterized protein</fullName>
    </submittedName>
</protein>
<proteinExistence type="predicted"/>
<sequence>MSFIRKLFVILFYIKQINSSFEELHPLGGRFVGRQI</sequence>
<name>B2RJF7_PORG3</name>
<dbReference type="Proteomes" id="UP000008842">
    <property type="component" value="Chromosome"/>
</dbReference>
<reference evidence="1 2" key="1">
    <citation type="journal article" date="2008" name="DNA Res.">
        <title>Determination of the genome sequence of Porphyromonas gingivalis strain ATCC 33277 and genomic comparison with strain W83 revealed extensive genome rearrangements in P. gingivalis.</title>
        <authorList>
            <person name="Naito M."/>
            <person name="Hirakawa H."/>
            <person name="Yamashita A."/>
            <person name="Ohara N."/>
            <person name="Shoji M."/>
            <person name="Yukitake H."/>
            <person name="Nakayama K."/>
            <person name="Toh H."/>
            <person name="Yoshimura F."/>
            <person name="Kuhara S."/>
            <person name="Hattori M."/>
            <person name="Hayashi T."/>
            <person name="Nakayama K."/>
        </authorList>
    </citation>
    <scope>NUCLEOTIDE SEQUENCE [LARGE SCALE GENOMIC DNA]</scope>
    <source>
        <strain evidence="2">ATCC 33277 / DSM 20709 / CIP 103683 / JCM 12257 / NCTC 11834 / 2561</strain>
    </source>
</reference>